<organism evidence="1 2">
    <name type="scientific">Alcanivorax profundi</name>
    <dbReference type="NCBI Taxonomy" id="2338368"/>
    <lineage>
        <taxon>Bacteria</taxon>
        <taxon>Pseudomonadati</taxon>
        <taxon>Pseudomonadota</taxon>
        <taxon>Gammaproteobacteria</taxon>
        <taxon>Oceanospirillales</taxon>
        <taxon>Alcanivoracaceae</taxon>
        <taxon>Alcanivorax</taxon>
    </lineage>
</organism>
<protein>
    <submittedName>
        <fullName evidence="1">IS1380 family transposase</fullName>
    </submittedName>
</protein>
<evidence type="ECO:0000313" key="1">
    <source>
        <dbReference type="EMBL" id="RJG08536.1"/>
    </source>
</evidence>
<comment type="caution">
    <text evidence="1">The sequence shown here is derived from an EMBL/GenBank/DDBJ whole genome shotgun (WGS) entry which is preliminary data.</text>
</comment>
<proteinExistence type="predicted"/>
<accession>A0A418X7R6</accession>
<dbReference type="Proteomes" id="UP000283734">
    <property type="component" value="Unassembled WGS sequence"/>
</dbReference>
<reference evidence="1 2" key="1">
    <citation type="submission" date="2018-09" db="EMBL/GenBank/DDBJ databases">
        <title>Alcanivorax profundi sp. nov., isolated from 1000 m-depth seawater of the Mariana Trench.</title>
        <authorList>
            <person name="Liu J."/>
        </authorList>
    </citation>
    <scope>NUCLEOTIDE SEQUENCE [LARGE SCALE GENOMIC DNA]</scope>
    <source>
        <strain evidence="1 2">MTEO17</strain>
    </source>
</reference>
<name>A0A418X7R6_9GAMM</name>
<dbReference type="AlphaFoldDB" id="A0A418X7R6"/>
<evidence type="ECO:0000313" key="2">
    <source>
        <dbReference type="Proteomes" id="UP000283734"/>
    </source>
</evidence>
<keyword evidence="2" id="KW-1185">Reference proteome</keyword>
<feature type="non-terminal residue" evidence="1">
    <location>
        <position position="57"/>
    </location>
</feature>
<gene>
    <name evidence="1" type="ORF">D4A39_17450</name>
</gene>
<dbReference type="EMBL" id="QYYA01000193">
    <property type="protein sequence ID" value="RJG08536.1"/>
    <property type="molecule type" value="Genomic_DNA"/>
</dbReference>
<sequence length="57" mass="6440">MAKIQIKSEKLTPFGGIFSIMEQFDALLAQTIDSTLGLRCTMFGYQYSEILRSLMCV</sequence>